<accession>A0AA38CQS1</accession>
<evidence type="ECO:0000313" key="2">
    <source>
        <dbReference type="EMBL" id="KAH9301942.1"/>
    </source>
</evidence>
<dbReference type="AlphaFoldDB" id="A0AA38CQS1"/>
<sequence length="495" mass="55360">MLQQSNMVLQVGILDPFIHQASKKVNPVKEEICKYFNHSYECNSKYERDGNNIDLLRTTSFQYPCHLGKHPMKGVKVKDTTCSIGYVDLPIQIQDYLCTSGKRTAQQQGAAVFPSQVGFDSVVSTTNLPHFSGMRAPPISLQQSIAFELSVGGEHSPAKDNNNLLWSEECHQGLGNGVGYILPIEEVITTIRRSLGAVHMDIIIAHYKQGGLTQNLEIDAKYLQQGMKGMWDDVLLPPNARESVFMTAMSQISTINIVVIITSSHHIISVTLIFVNMGCPSTIVDKVGMKNEDATLEYVLSCQFVDYSSIPCSRAEITTAWKVFSTAEYIKNKFVDVIFEGENQDGRFKVMADPCFKEVFKLQRLLKNIIREKDNRYMSSFWQELFHLTAQPKKGHYISSGELYEFPQWENTEEAGTQEELPSGHVGISFSNSQHEQPQAKDQMLTPSGLHGIQFEEQSQGQEEEQPELLGSALEGLLSYGSPPSSPDQEDISLG</sequence>
<evidence type="ECO:0000256" key="1">
    <source>
        <dbReference type="SAM" id="MobiDB-lite"/>
    </source>
</evidence>
<keyword evidence="3" id="KW-1185">Reference proteome</keyword>
<evidence type="ECO:0000313" key="3">
    <source>
        <dbReference type="Proteomes" id="UP000824469"/>
    </source>
</evidence>
<proteinExistence type="predicted"/>
<dbReference type="Proteomes" id="UP000824469">
    <property type="component" value="Unassembled WGS sequence"/>
</dbReference>
<comment type="caution">
    <text evidence="2">The sequence shown here is derived from an EMBL/GenBank/DDBJ whole genome shotgun (WGS) entry which is preliminary data.</text>
</comment>
<protein>
    <submittedName>
        <fullName evidence="2">Uncharacterized protein</fullName>
    </submittedName>
</protein>
<gene>
    <name evidence="2" type="ORF">KI387_013525</name>
</gene>
<feature type="region of interest" description="Disordered" evidence="1">
    <location>
        <begin position="413"/>
        <end position="468"/>
    </location>
</feature>
<feature type="region of interest" description="Disordered" evidence="1">
    <location>
        <begin position="476"/>
        <end position="495"/>
    </location>
</feature>
<organism evidence="2 3">
    <name type="scientific">Taxus chinensis</name>
    <name type="common">Chinese yew</name>
    <name type="synonym">Taxus wallichiana var. chinensis</name>
    <dbReference type="NCBI Taxonomy" id="29808"/>
    <lineage>
        <taxon>Eukaryota</taxon>
        <taxon>Viridiplantae</taxon>
        <taxon>Streptophyta</taxon>
        <taxon>Embryophyta</taxon>
        <taxon>Tracheophyta</taxon>
        <taxon>Spermatophyta</taxon>
        <taxon>Pinopsida</taxon>
        <taxon>Pinidae</taxon>
        <taxon>Conifers II</taxon>
        <taxon>Cupressales</taxon>
        <taxon>Taxaceae</taxon>
        <taxon>Taxus</taxon>
    </lineage>
</organism>
<feature type="non-terminal residue" evidence="2">
    <location>
        <position position="495"/>
    </location>
</feature>
<name>A0AA38CQS1_TAXCH</name>
<dbReference type="EMBL" id="JAHRHJ020000009">
    <property type="protein sequence ID" value="KAH9301942.1"/>
    <property type="molecule type" value="Genomic_DNA"/>
</dbReference>
<reference evidence="2 3" key="1">
    <citation type="journal article" date="2021" name="Nat. Plants">
        <title>The Taxus genome provides insights into paclitaxel biosynthesis.</title>
        <authorList>
            <person name="Xiong X."/>
            <person name="Gou J."/>
            <person name="Liao Q."/>
            <person name="Li Y."/>
            <person name="Zhou Q."/>
            <person name="Bi G."/>
            <person name="Li C."/>
            <person name="Du R."/>
            <person name="Wang X."/>
            <person name="Sun T."/>
            <person name="Guo L."/>
            <person name="Liang H."/>
            <person name="Lu P."/>
            <person name="Wu Y."/>
            <person name="Zhang Z."/>
            <person name="Ro D.K."/>
            <person name="Shang Y."/>
            <person name="Huang S."/>
            <person name="Yan J."/>
        </authorList>
    </citation>
    <scope>NUCLEOTIDE SEQUENCE [LARGE SCALE GENOMIC DNA]</scope>
    <source>
        <strain evidence="2">Ta-2019</strain>
    </source>
</reference>